<keyword evidence="5" id="KW-1185">Reference proteome</keyword>
<dbReference type="PANTHER" id="PTHR32309">
    <property type="entry name" value="TYROSINE-PROTEIN KINASE"/>
    <property type="match status" value="1"/>
</dbReference>
<dbReference type="Gene3D" id="3.40.50.300">
    <property type="entry name" value="P-loop containing nucleotide triphosphate hydrolases"/>
    <property type="match status" value="1"/>
</dbReference>
<dbReference type="EMBL" id="JAABNR010000018">
    <property type="protein sequence ID" value="NBZ89188.1"/>
    <property type="molecule type" value="Genomic_DNA"/>
</dbReference>
<organism evidence="4 5">
    <name type="scientific">Stagnihabitans tardus</name>
    <dbReference type="NCBI Taxonomy" id="2699202"/>
    <lineage>
        <taxon>Bacteria</taxon>
        <taxon>Pseudomonadati</taxon>
        <taxon>Pseudomonadota</taxon>
        <taxon>Alphaproteobacteria</taxon>
        <taxon>Rhodobacterales</taxon>
        <taxon>Paracoccaceae</taxon>
        <taxon>Stagnihabitans</taxon>
    </lineage>
</organism>
<evidence type="ECO:0000313" key="4">
    <source>
        <dbReference type="EMBL" id="NBZ89188.1"/>
    </source>
</evidence>
<protein>
    <submittedName>
        <fullName evidence="4">Uncharacterized protein</fullName>
    </submittedName>
</protein>
<evidence type="ECO:0000256" key="2">
    <source>
        <dbReference type="SAM" id="MobiDB-lite"/>
    </source>
</evidence>
<sequence>MNAFTEIEMGPTEAPEAPPEASPLAGLVRAMRGRWRQAGLAAALLAPVLAMGGYLSGVRLYESNAILRVFPQESNILYRTGDDSVLKTFDSFVKAETTSVASNPVMERARLTLLADWPDLAAEMTARDLAGSIEIKRNDSLITLATKSRDAGFAAAKVNAVVAAYLDSQAEAETARSDVRLAELQARETDLIARQADIRRRTLEVGGEYGIDALAKAHVEKIAQIDALAARRAEVEATLAALRTASGDSSADMSDQEIMRATLLDRALADLNFERSKYEADLSTALLRYPGDSPKVRDLHEQIAVIDTAMAERREQIKVLGQTGALTDTSGADPKANEAEIAALLDKVTAQLAAARAEARELNGKRAELAALEEEATDVRKLLEETSSALEVIRLEAGRALPGYTAILSPATVSADPASDSRKMLAAAGLAGGGVLPFVLALALGLMSGRVRHSDALARFGHLVPVLRVVPRQGACVSEPDRLRNALQLQPLRHPQNPGQARIITFARLDTGAPAEEALALAQSFVKAGSRVLLIDADLGAKGLTRALDLSDRPGWREALLGQKIHPIALASGLQVLPAGYDPRVSDTGTGIAAIRRALQDLGAEQDLVLVCAQSPGQSLMTELLLSFSDLGLADIRPEDRKSAVAAHVLRLDSLPRQGGALVFTQALAGDPGLPA</sequence>
<dbReference type="Proteomes" id="UP001193501">
    <property type="component" value="Unassembled WGS sequence"/>
</dbReference>
<feature type="transmembrane region" description="Helical" evidence="3">
    <location>
        <begin position="424"/>
        <end position="447"/>
    </location>
</feature>
<keyword evidence="3" id="KW-0812">Transmembrane</keyword>
<comment type="caution">
    <text evidence="4">The sequence shown here is derived from an EMBL/GenBank/DDBJ whole genome shotgun (WGS) entry which is preliminary data.</text>
</comment>
<reference evidence="4" key="1">
    <citation type="submission" date="2020-01" db="EMBL/GenBank/DDBJ databases">
        <authorList>
            <person name="Chen W.-M."/>
        </authorList>
    </citation>
    <scope>NUCLEOTIDE SEQUENCE</scope>
    <source>
        <strain evidence="4">CYK-10</strain>
    </source>
</reference>
<dbReference type="PANTHER" id="PTHR32309:SF31">
    <property type="entry name" value="CAPSULAR EXOPOLYSACCHARIDE FAMILY"/>
    <property type="match status" value="1"/>
</dbReference>
<evidence type="ECO:0000256" key="1">
    <source>
        <dbReference type="SAM" id="Coils"/>
    </source>
</evidence>
<keyword evidence="1" id="KW-0175">Coiled coil</keyword>
<keyword evidence="3" id="KW-1133">Transmembrane helix</keyword>
<dbReference type="AlphaFoldDB" id="A0AAE4YAQ5"/>
<feature type="transmembrane region" description="Helical" evidence="3">
    <location>
        <begin position="38"/>
        <end position="61"/>
    </location>
</feature>
<accession>A0AAE4YAQ5</accession>
<dbReference type="InterPro" id="IPR027417">
    <property type="entry name" value="P-loop_NTPase"/>
</dbReference>
<feature type="coiled-coil region" evidence="1">
    <location>
        <begin position="345"/>
        <end position="389"/>
    </location>
</feature>
<gene>
    <name evidence="4" type="ORF">GV832_16485</name>
</gene>
<dbReference type="InterPro" id="IPR050445">
    <property type="entry name" value="Bact_polysacc_biosynth/exp"/>
</dbReference>
<evidence type="ECO:0000256" key="3">
    <source>
        <dbReference type="SAM" id="Phobius"/>
    </source>
</evidence>
<name>A0AAE4YAQ5_9RHOB</name>
<keyword evidence="3" id="KW-0472">Membrane</keyword>
<proteinExistence type="predicted"/>
<evidence type="ECO:0000313" key="5">
    <source>
        <dbReference type="Proteomes" id="UP001193501"/>
    </source>
</evidence>
<dbReference type="RefSeq" id="WP_168775989.1">
    <property type="nucleotide sequence ID" value="NZ_JAABNR010000018.1"/>
</dbReference>
<dbReference type="SUPFAM" id="SSF52540">
    <property type="entry name" value="P-loop containing nucleoside triphosphate hydrolases"/>
    <property type="match status" value="1"/>
</dbReference>
<feature type="region of interest" description="Disordered" evidence="2">
    <location>
        <begin position="1"/>
        <end position="21"/>
    </location>
</feature>